<sequence length="47" mass="5335">ITAAFRRLALNILKQDTTVKDNIRGKRLRAGWDETVLDKIYAGFNGD</sequence>
<evidence type="ECO:0000313" key="2">
    <source>
        <dbReference type="Proteomes" id="UP000253562"/>
    </source>
</evidence>
<reference evidence="1 2" key="1">
    <citation type="submission" date="2018-07" db="EMBL/GenBank/DDBJ databases">
        <title>Comparative genomes isolates from brazilian mangrove.</title>
        <authorList>
            <person name="De Araujo J.E."/>
            <person name="Taketani R.G."/>
            <person name="Silva M.C.P."/>
            <person name="Lourenco M.V."/>
            <person name="Oliveira V.M."/>
            <person name="Andreote F.D."/>
        </authorList>
    </citation>
    <scope>NUCLEOTIDE SEQUENCE [LARGE SCALE GENOMIC DNA]</scope>
    <source>
        <strain evidence="1 2">HEX PRIS-MGV</strain>
    </source>
</reference>
<comment type="caution">
    <text evidence="1">The sequence shown here is derived from an EMBL/GenBank/DDBJ whole genome shotgun (WGS) entry which is preliminary data.</text>
</comment>
<evidence type="ECO:0000313" key="1">
    <source>
        <dbReference type="EMBL" id="RCS50285.1"/>
    </source>
</evidence>
<proteinExistence type="predicted"/>
<name>A0A368KTU1_9BACT</name>
<dbReference type="Proteomes" id="UP000253562">
    <property type="component" value="Unassembled WGS sequence"/>
</dbReference>
<accession>A0A368KTU1</accession>
<protein>
    <submittedName>
        <fullName evidence="1">ISAs1 family transposase</fullName>
    </submittedName>
</protein>
<feature type="non-terminal residue" evidence="1">
    <location>
        <position position="1"/>
    </location>
</feature>
<gene>
    <name evidence="1" type="ORF">DTL42_11285</name>
</gene>
<dbReference type="AlphaFoldDB" id="A0A368KTU1"/>
<organism evidence="1 2">
    <name type="scientific">Bremerella cremea</name>
    <dbReference type="NCBI Taxonomy" id="1031537"/>
    <lineage>
        <taxon>Bacteria</taxon>
        <taxon>Pseudomonadati</taxon>
        <taxon>Planctomycetota</taxon>
        <taxon>Planctomycetia</taxon>
        <taxon>Pirellulales</taxon>
        <taxon>Pirellulaceae</taxon>
        <taxon>Bremerella</taxon>
    </lineage>
</organism>
<dbReference type="EMBL" id="QPEX01000022">
    <property type="protein sequence ID" value="RCS50285.1"/>
    <property type="molecule type" value="Genomic_DNA"/>
</dbReference>